<proteinExistence type="predicted"/>
<sequence length="409" mass="46345">MDVKYASPCSSAEGGIGEGIDQHEMKETEAKTATDILRTKGLLSSVDNEDNDLKNEEKIAWMKNVDQEKAEWDALDLMKHAVSGVVKAIEDILFPEALQFFQTQAVGSTEGFTKKRRSRVSQLMRLIFGPRRLNKSLHQERDLICRISQAMLNHDEPVHCRVIQTIYKRLIGSKHNCPNHGPHWEVIGFQGHDPATDLRGAGFLALLHLLFLITEHPHVAAEIYQLSTHPVQNFPFCLVSINVTRIALLALREDKLSRICNKRKQVVSVMNEFYLAVFWHIYYVWKNQHKTMNESGHVMKAAEITALKDPAMLMKALNSALEMRRKKLSVVPPTIVLSRLSTASTDSDVSTHSPVLTSQSLDVVLQPVERERADSKTSDPRFAGVLEIYKEEMTVTQREEEETNVTLQL</sequence>
<protein>
    <recommendedName>
        <fullName evidence="1">ELMO domain-containing protein</fullName>
    </recommendedName>
</protein>
<dbReference type="PROSITE" id="PS51335">
    <property type="entry name" value="ELMO"/>
    <property type="match status" value="1"/>
</dbReference>
<dbReference type="Pfam" id="PF04727">
    <property type="entry name" value="ELMO_CED12"/>
    <property type="match status" value="1"/>
</dbReference>
<gene>
    <name evidence="2" type="ORF">CVLEPA_LOCUS30457</name>
</gene>
<accession>A0ABP0GZM0</accession>
<comment type="caution">
    <text evidence="2">The sequence shown here is derived from an EMBL/GenBank/DDBJ whole genome shotgun (WGS) entry which is preliminary data.</text>
</comment>
<dbReference type="InterPro" id="IPR006816">
    <property type="entry name" value="ELMO_dom"/>
</dbReference>
<keyword evidence="3" id="KW-1185">Reference proteome</keyword>
<reference evidence="2 3" key="1">
    <citation type="submission" date="2024-02" db="EMBL/GenBank/DDBJ databases">
        <authorList>
            <person name="Daric V."/>
            <person name="Darras S."/>
        </authorList>
    </citation>
    <scope>NUCLEOTIDE SEQUENCE [LARGE SCALE GENOMIC DNA]</scope>
</reference>
<dbReference type="PANTHER" id="PTHR12771:SF2">
    <property type="entry name" value="ELMO DOMAIN-CONTAINING PROTEIN 3"/>
    <property type="match status" value="1"/>
</dbReference>
<evidence type="ECO:0000313" key="3">
    <source>
        <dbReference type="Proteomes" id="UP001642483"/>
    </source>
</evidence>
<feature type="domain" description="ELMO" evidence="1">
    <location>
        <begin position="158"/>
        <end position="310"/>
    </location>
</feature>
<dbReference type="EMBL" id="CAWYQH010000163">
    <property type="protein sequence ID" value="CAK8697190.1"/>
    <property type="molecule type" value="Genomic_DNA"/>
</dbReference>
<organism evidence="2 3">
    <name type="scientific">Clavelina lepadiformis</name>
    <name type="common">Light-bulb sea squirt</name>
    <name type="synonym">Ascidia lepadiformis</name>
    <dbReference type="NCBI Taxonomy" id="159417"/>
    <lineage>
        <taxon>Eukaryota</taxon>
        <taxon>Metazoa</taxon>
        <taxon>Chordata</taxon>
        <taxon>Tunicata</taxon>
        <taxon>Ascidiacea</taxon>
        <taxon>Aplousobranchia</taxon>
        <taxon>Clavelinidae</taxon>
        <taxon>Clavelina</taxon>
    </lineage>
</organism>
<name>A0ABP0GZM0_CLALP</name>
<dbReference type="InterPro" id="IPR050868">
    <property type="entry name" value="ELMO_domain-containing"/>
</dbReference>
<evidence type="ECO:0000259" key="1">
    <source>
        <dbReference type="PROSITE" id="PS51335"/>
    </source>
</evidence>
<evidence type="ECO:0000313" key="2">
    <source>
        <dbReference type="EMBL" id="CAK8697190.1"/>
    </source>
</evidence>
<dbReference type="PANTHER" id="PTHR12771">
    <property type="entry name" value="ENGULFMENT AND CELL MOTILITY"/>
    <property type="match status" value="1"/>
</dbReference>
<dbReference type="Proteomes" id="UP001642483">
    <property type="component" value="Unassembled WGS sequence"/>
</dbReference>